<dbReference type="EMBL" id="JAAGWZ010000004">
    <property type="protein sequence ID" value="NEM92199.1"/>
    <property type="molecule type" value="Genomic_DNA"/>
</dbReference>
<name>A0A7C9TSA1_9MICO</name>
<dbReference type="InterPro" id="IPR032710">
    <property type="entry name" value="NTF2-like_dom_sf"/>
</dbReference>
<dbReference type="PANTHER" id="PTHR38436">
    <property type="entry name" value="POLYKETIDE CYCLASE SNOAL-LIKE DOMAIN"/>
    <property type="match status" value="1"/>
</dbReference>
<sequence length="146" mass="16075">MNADLVRRHFEELWNERRLDSCEELMADVYVEHALSPFGTEEPGVQNGPAGTRATVAWLTAQFPDIHMTVEAIIEQGDLVAARVLSEGTNLGPLNGAGPVTGKRFSARQTHWFRVADGKLAEHWATRDDLTSMLQLGVVRMPGPPA</sequence>
<proteinExistence type="predicted"/>
<dbReference type="RefSeq" id="WP_163474254.1">
    <property type="nucleotide sequence ID" value="NZ_JAAGWZ010000004.1"/>
</dbReference>
<dbReference type="AlphaFoldDB" id="A0A7C9TSA1"/>
<organism evidence="1 2">
    <name type="scientific">Galbitalea soli</name>
    <dbReference type="NCBI Taxonomy" id="1268042"/>
    <lineage>
        <taxon>Bacteria</taxon>
        <taxon>Bacillati</taxon>
        <taxon>Actinomycetota</taxon>
        <taxon>Actinomycetes</taxon>
        <taxon>Micrococcales</taxon>
        <taxon>Microbacteriaceae</taxon>
        <taxon>Galbitalea</taxon>
    </lineage>
</organism>
<protein>
    <submittedName>
        <fullName evidence="1">Ester cyclase</fullName>
    </submittedName>
</protein>
<keyword evidence="2" id="KW-1185">Reference proteome</keyword>
<dbReference type="PANTHER" id="PTHR38436:SF1">
    <property type="entry name" value="ESTER CYCLASE"/>
    <property type="match status" value="1"/>
</dbReference>
<dbReference type="Gene3D" id="3.10.450.50">
    <property type="match status" value="1"/>
</dbReference>
<dbReference type="InterPro" id="IPR009959">
    <property type="entry name" value="Cyclase_SnoaL-like"/>
</dbReference>
<evidence type="ECO:0000313" key="1">
    <source>
        <dbReference type="EMBL" id="NEM92199.1"/>
    </source>
</evidence>
<accession>A0A7C9TSA1</accession>
<comment type="caution">
    <text evidence="1">The sequence shown here is derived from an EMBL/GenBank/DDBJ whole genome shotgun (WGS) entry which is preliminary data.</text>
</comment>
<dbReference type="Proteomes" id="UP000479756">
    <property type="component" value="Unassembled WGS sequence"/>
</dbReference>
<gene>
    <name evidence="1" type="ORF">G3T37_12640</name>
</gene>
<evidence type="ECO:0000313" key="2">
    <source>
        <dbReference type="Proteomes" id="UP000479756"/>
    </source>
</evidence>
<reference evidence="1 2" key="1">
    <citation type="journal article" date="2014" name="Int. J. Syst. Evol. Microbiol.">
        <title>Description of Galbitalea soli gen. nov., sp. nov., and Frondihabitans sucicola sp. nov.</title>
        <authorList>
            <person name="Kim S.J."/>
            <person name="Lim J.M."/>
            <person name="Ahn J.H."/>
            <person name="Weon H.Y."/>
            <person name="Hamada M."/>
            <person name="Suzuki K."/>
            <person name="Ahn T.Y."/>
            <person name="Kwon S.W."/>
        </authorList>
    </citation>
    <scope>NUCLEOTIDE SEQUENCE [LARGE SCALE GENOMIC DNA]</scope>
    <source>
        <strain evidence="1 2">NBRC 108727</strain>
    </source>
</reference>
<dbReference type="SUPFAM" id="SSF54427">
    <property type="entry name" value="NTF2-like"/>
    <property type="match status" value="1"/>
</dbReference>
<dbReference type="Pfam" id="PF07366">
    <property type="entry name" value="SnoaL"/>
    <property type="match status" value="1"/>
</dbReference>
<dbReference type="GO" id="GO:0030638">
    <property type="term" value="P:polyketide metabolic process"/>
    <property type="evidence" value="ECO:0007669"/>
    <property type="project" value="InterPro"/>
</dbReference>